<evidence type="ECO:0000313" key="2">
    <source>
        <dbReference type="EMBL" id="KAJ7069061.1"/>
    </source>
</evidence>
<sequence length="909" mass="99995">MSDSPGTAAGPRGSADQSSGIEGPPSRAAGPWGSAATSDLRTSPLSNTAAGPSGSAVVTSSLDPRRYSTSRLPCDAGFDAHPGVIQGMRFELPLLQRYTGRDVEVDNVLPFAWYGELGAQSEEALIEHQIEDEDWKRCPELPTQNDFEELRDCRVYEDAVDLLARMQRQMRERAAWIAMIRAMSTSAFDASDVWTKGYPVADEQYVGLFVNDAMSNKVAWLLSVGIPVFIAHRYARHEQPRSAERGDDLRFAALPLDRHRIHPHRIDWIVPPPIPPNSSGKRWEKWEMVQEEDSGEYVLHKHGHKWRPDSETDIWYDRVLTRELHLDDAWNMEEGVVDPATFGAPAPRLKYFDALDQNRLRRARPSHWMYRTAAATSSQRVGMRAPPPRAEDLRRRVGASPSPGPPLSPQLKERREKTPSGGRRPARSPSPAPPLSPLLRERREKTPPLGGRRSASPARTMPRPADGLVAALPAPAALAPAPPSSIPSEDHREPTSGLPEASSAAEAPQAPSSKGKGKATAAEEGRDDVSLGPESDEEMEVDVIGLEEGELEIPTRFLRLRHLSDTDGIYSFMDRFLRVFFEEAQVHVVSAMEAQHAIWICVESVEEGARLASFFRTHIGQEIRTELTFESEGEYSEAQLYSSAIWRPDLAQRETDSRMLAVPREPSPKDEPMPLAPPGTSFQHWTPYERGISDLREGLGRASLVHLLARVRAPVFVICRTTDYVHAPMRDVNLTTFRLSVRTTDRVLAVSPSHALDRGITRVPNLVPDPVHAPTTVVHALYPPVRAPVHVRALATMRVLDLPGDPPLGAFATTPALALALAMIIAQNADAPALTSMSAIDRIDVAGMKTSTLGRVPTTGRDPTRAPGDDIGLPLGFALAHPPSMGTETSLDVPSVFTKDFHTRILTAL</sequence>
<name>A0AAD6TR69_9AGAR</name>
<feature type="compositionally biased region" description="Polar residues" evidence="1">
    <location>
        <begin position="35"/>
        <end position="64"/>
    </location>
</feature>
<proteinExistence type="predicted"/>
<accession>A0AAD6TR69</accession>
<reference evidence="2" key="1">
    <citation type="submission" date="2023-03" db="EMBL/GenBank/DDBJ databases">
        <title>Massive genome expansion in bonnet fungi (Mycena s.s.) driven by repeated elements and novel gene families across ecological guilds.</title>
        <authorList>
            <consortium name="Lawrence Berkeley National Laboratory"/>
            <person name="Harder C.B."/>
            <person name="Miyauchi S."/>
            <person name="Viragh M."/>
            <person name="Kuo A."/>
            <person name="Thoen E."/>
            <person name="Andreopoulos B."/>
            <person name="Lu D."/>
            <person name="Skrede I."/>
            <person name="Drula E."/>
            <person name="Henrissat B."/>
            <person name="Morin E."/>
            <person name="Kohler A."/>
            <person name="Barry K."/>
            <person name="LaButti K."/>
            <person name="Morin E."/>
            <person name="Salamov A."/>
            <person name="Lipzen A."/>
            <person name="Mereny Z."/>
            <person name="Hegedus B."/>
            <person name="Baldrian P."/>
            <person name="Stursova M."/>
            <person name="Weitz H."/>
            <person name="Taylor A."/>
            <person name="Grigoriev I.V."/>
            <person name="Nagy L.G."/>
            <person name="Martin F."/>
            <person name="Kauserud H."/>
        </authorList>
    </citation>
    <scope>NUCLEOTIDE SEQUENCE</scope>
    <source>
        <strain evidence="2">CBHHK173m</strain>
    </source>
</reference>
<dbReference type="EMBL" id="JARJCN010000137">
    <property type="protein sequence ID" value="KAJ7069061.1"/>
    <property type="molecule type" value="Genomic_DNA"/>
</dbReference>
<keyword evidence="3" id="KW-1185">Reference proteome</keyword>
<dbReference type="AlphaFoldDB" id="A0AAD6TR69"/>
<dbReference type="PANTHER" id="PTHR48125">
    <property type="entry name" value="LP07818P1"/>
    <property type="match status" value="1"/>
</dbReference>
<evidence type="ECO:0000256" key="1">
    <source>
        <dbReference type="SAM" id="MobiDB-lite"/>
    </source>
</evidence>
<organism evidence="2 3">
    <name type="scientific">Mycena belliarum</name>
    <dbReference type="NCBI Taxonomy" id="1033014"/>
    <lineage>
        <taxon>Eukaryota</taxon>
        <taxon>Fungi</taxon>
        <taxon>Dikarya</taxon>
        <taxon>Basidiomycota</taxon>
        <taxon>Agaricomycotina</taxon>
        <taxon>Agaricomycetes</taxon>
        <taxon>Agaricomycetidae</taxon>
        <taxon>Agaricales</taxon>
        <taxon>Marasmiineae</taxon>
        <taxon>Mycenaceae</taxon>
        <taxon>Mycena</taxon>
    </lineage>
</organism>
<feature type="region of interest" description="Disordered" evidence="1">
    <location>
        <begin position="1"/>
        <end position="64"/>
    </location>
</feature>
<dbReference type="PANTHER" id="PTHR48125:SF12">
    <property type="entry name" value="AT HOOK TRANSCRIPTION FACTOR FAMILY-RELATED"/>
    <property type="match status" value="1"/>
</dbReference>
<protein>
    <submittedName>
        <fullName evidence="2">Uncharacterized protein</fullName>
    </submittedName>
</protein>
<dbReference type="Proteomes" id="UP001222325">
    <property type="component" value="Unassembled WGS sequence"/>
</dbReference>
<feature type="compositionally biased region" description="Low complexity" evidence="1">
    <location>
        <begin position="499"/>
        <end position="513"/>
    </location>
</feature>
<comment type="caution">
    <text evidence="2">The sequence shown here is derived from an EMBL/GenBank/DDBJ whole genome shotgun (WGS) entry which is preliminary data.</text>
</comment>
<feature type="region of interest" description="Disordered" evidence="1">
    <location>
        <begin position="477"/>
        <end position="539"/>
    </location>
</feature>
<gene>
    <name evidence="2" type="ORF">B0H15DRAFT_957883</name>
</gene>
<evidence type="ECO:0000313" key="3">
    <source>
        <dbReference type="Proteomes" id="UP001222325"/>
    </source>
</evidence>
<feature type="region of interest" description="Disordered" evidence="1">
    <location>
        <begin position="371"/>
        <end position="465"/>
    </location>
</feature>